<evidence type="ECO:0000256" key="5">
    <source>
        <dbReference type="ARBA" id="ARBA00023180"/>
    </source>
</evidence>
<keyword evidence="5" id="KW-0325">Glycoprotein</keyword>
<proteinExistence type="predicted"/>
<gene>
    <name evidence="11" type="ORF">HJG63_018467</name>
</gene>
<keyword evidence="2 9" id="KW-0732">Signal</keyword>
<keyword evidence="12" id="KW-1185">Reference proteome</keyword>
<dbReference type="InterPro" id="IPR051943">
    <property type="entry name" value="TRAFAC_Dynamin-like_GTPase"/>
</dbReference>
<feature type="chain" id="PRO_5029898834" description="Sarcalumenin" evidence="9">
    <location>
        <begin position="21"/>
        <end position="815"/>
    </location>
</feature>
<dbReference type="PANTHER" id="PTHR43681">
    <property type="entry name" value="TRANSMEMBRANE GTPASE FZO"/>
    <property type="match status" value="1"/>
</dbReference>
<dbReference type="SUPFAM" id="SSF52540">
    <property type="entry name" value="P-loop containing nucleoside triphosphate hydrolases"/>
    <property type="match status" value="1"/>
</dbReference>
<name>A0A7J8F426_ROUAE</name>
<feature type="signal peptide" evidence="9">
    <location>
        <begin position="1"/>
        <end position="20"/>
    </location>
</feature>
<dbReference type="InterPro" id="IPR030381">
    <property type="entry name" value="G_DYNAMIN_dom"/>
</dbReference>
<sequence>MRALVLLCCFVASLLLPGQAELQVSASGGTEDVGNLLENHFSAGDASLEEKERALYAEAAPREKNLLLHSPDGREAESSEKTAAGAPIAPGPGSDPEASLSNASASESAPPGDSAGPPEASTHLPEGEEGTGEEGRPELSAGEGPAEEAEGQAGSDPVPEEAKEVLGANPVQGAAAGAAEPEGTGASPTLDVEEVHMPETAGEGSPGPDQGPEGPDGVMEVDTEAREGPEDEGKPSPSPDTETGDTQEYHPPEGQVPGVSKEDSEAASSEEEGSGHSGGEEGVPSQEESEEDSGDDGASSEEAGGASEEAGEPQEAGQAQEAAGNPSNGDEGAQLSSKEPNPGPEGDEAPEAEAEEPKEGPQEEAEDVSEEAPLRDRSHIEKTLMLDEDKPADDYSVVLQRLRKIYHSSIKPLEQSYKYNELRQHEITDGEITSKPMVLFLGPWSVGKSTMINYLLGLEDTRYQLYTGAEPTTSEFTVLMHGPKLKTIEGIVMAADSARSFSPLEKFGQNFLEKLIGIEVPHKLLERVTFVDTPGIIENRKQQERGYPFNDVCQWFIDRADLIFVVFDPTKLDVGLELETLFRQLKGRESQIRIILNKADNLATQMLMRVYGALFWSLAPLINVTEPPRVYVSSFWPQDYKPDTHRELFLKEEISLLEDLNQVIENRLENKIAFIRQHAIRVRIHALLVDRYLQTYKEKMTFFSDGELVFKDIVEDPDKFYIFKTILAKTNVSKFDLPNREAYKDFFGINPISSFKLLSQQCSYMGGCFLEKIERAITHELPGLLGSLGLGKNPGALNCDKTGCGETPKNRYKKH</sequence>
<dbReference type="GO" id="GO:0033018">
    <property type="term" value="C:sarcoplasmic reticulum lumen"/>
    <property type="evidence" value="ECO:0007669"/>
    <property type="project" value="UniProtKB-SubCell"/>
</dbReference>
<evidence type="ECO:0000256" key="7">
    <source>
        <dbReference type="ARBA" id="ARBA00074933"/>
    </source>
</evidence>
<accession>A0A7J8F426</accession>
<evidence type="ECO:0000259" key="10">
    <source>
        <dbReference type="PROSITE" id="PS51718"/>
    </source>
</evidence>
<dbReference type="CDD" id="cd09913">
    <property type="entry name" value="EHD"/>
    <property type="match status" value="1"/>
</dbReference>
<dbReference type="AlphaFoldDB" id="A0A7J8F426"/>
<feature type="compositionally biased region" description="Low complexity" evidence="8">
    <location>
        <begin position="83"/>
        <end position="109"/>
    </location>
</feature>
<feature type="compositionally biased region" description="Acidic residues" evidence="8">
    <location>
        <begin position="345"/>
        <end position="354"/>
    </location>
</feature>
<feature type="compositionally biased region" description="Low complexity" evidence="8">
    <location>
        <begin position="167"/>
        <end position="186"/>
    </location>
</feature>
<feature type="compositionally biased region" description="Acidic residues" evidence="8">
    <location>
        <begin position="287"/>
        <end position="299"/>
    </location>
</feature>
<dbReference type="GO" id="GO:0033017">
    <property type="term" value="C:sarcoplasmic reticulum membrane"/>
    <property type="evidence" value="ECO:0007669"/>
    <property type="project" value="UniProtKB-SubCell"/>
</dbReference>
<evidence type="ECO:0000256" key="2">
    <source>
        <dbReference type="ARBA" id="ARBA00022729"/>
    </source>
</evidence>
<dbReference type="Pfam" id="PF16880">
    <property type="entry name" value="EHD_N"/>
    <property type="match status" value="1"/>
</dbReference>
<keyword evidence="4" id="KW-0472">Membrane</keyword>
<dbReference type="Proteomes" id="UP000593571">
    <property type="component" value="Unassembled WGS sequence"/>
</dbReference>
<evidence type="ECO:0000313" key="12">
    <source>
        <dbReference type="Proteomes" id="UP000593571"/>
    </source>
</evidence>
<feature type="domain" description="Dynamin-type G" evidence="10">
    <location>
        <begin position="432"/>
        <end position="673"/>
    </location>
</feature>
<comment type="subcellular location">
    <subcellularLocation>
        <location evidence="1">Sarcoplasmic reticulum lumen</location>
    </subcellularLocation>
    <subcellularLocation>
        <location evidence="6">Sarcoplasmic reticulum membrane</location>
        <topology evidence="6">Peripheral membrane protein</topology>
    </subcellularLocation>
</comment>
<comment type="caution">
    <text evidence="11">The sequence shown here is derived from an EMBL/GenBank/DDBJ whole genome shotgun (WGS) entry which is preliminary data.</text>
</comment>
<evidence type="ECO:0000256" key="9">
    <source>
        <dbReference type="SAM" id="SignalP"/>
    </source>
</evidence>
<evidence type="ECO:0000256" key="6">
    <source>
        <dbReference type="ARBA" id="ARBA00060448"/>
    </source>
</evidence>
<evidence type="ECO:0000256" key="8">
    <source>
        <dbReference type="SAM" id="MobiDB-lite"/>
    </source>
</evidence>
<protein>
    <recommendedName>
        <fullName evidence="7">Sarcalumenin</fullName>
    </recommendedName>
</protein>
<dbReference type="InterPro" id="IPR045063">
    <property type="entry name" value="Dynamin_N"/>
</dbReference>
<dbReference type="GO" id="GO:0005525">
    <property type="term" value="F:GTP binding"/>
    <property type="evidence" value="ECO:0007669"/>
    <property type="project" value="InterPro"/>
</dbReference>
<dbReference type="InterPro" id="IPR031692">
    <property type="entry name" value="EHD_N"/>
</dbReference>
<reference evidence="11 12" key="1">
    <citation type="journal article" date="2020" name="Nature">
        <title>Six reference-quality genomes reveal evolution of bat adaptations.</title>
        <authorList>
            <person name="Jebb D."/>
            <person name="Huang Z."/>
            <person name="Pippel M."/>
            <person name="Hughes G.M."/>
            <person name="Lavrichenko K."/>
            <person name="Devanna P."/>
            <person name="Winkler S."/>
            <person name="Jermiin L.S."/>
            <person name="Skirmuntt E.C."/>
            <person name="Katzourakis A."/>
            <person name="Burkitt-Gray L."/>
            <person name="Ray D.A."/>
            <person name="Sullivan K.A.M."/>
            <person name="Roscito J.G."/>
            <person name="Kirilenko B.M."/>
            <person name="Davalos L.M."/>
            <person name="Corthals A.P."/>
            <person name="Power M.L."/>
            <person name="Jones G."/>
            <person name="Ransome R.D."/>
            <person name="Dechmann D.K.N."/>
            <person name="Locatelli A.G."/>
            <person name="Puechmaille S.J."/>
            <person name="Fedrigo O."/>
            <person name="Jarvis E.D."/>
            <person name="Hiller M."/>
            <person name="Vernes S.C."/>
            <person name="Myers E.W."/>
            <person name="Teeling E.C."/>
        </authorList>
    </citation>
    <scope>NUCLEOTIDE SEQUENCE [LARGE SCALE GENOMIC DNA]</scope>
    <source>
        <strain evidence="11">MRouAeg1</strain>
        <tissue evidence="11">Muscle</tissue>
    </source>
</reference>
<organism evidence="11 12">
    <name type="scientific">Rousettus aegyptiacus</name>
    <name type="common">Egyptian fruit bat</name>
    <name type="synonym">Pteropus aegyptiacus</name>
    <dbReference type="NCBI Taxonomy" id="9407"/>
    <lineage>
        <taxon>Eukaryota</taxon>
        <taxon>Metazoa</taxon>
        <taxon>Chordata</taxon>
        <taxon>Craniata</taxon>
        <taxon>Vertebrata</taxon>
        <taxon>Euteleostomi</taxon>
        <taxon>Mammalia</taxon>
        <taxon>Eutheria</taxon>
        <taxon>Laurasiatheria</taxon>
        <taxon>Chiroptera</taxon>
        <taxon>Yinpterochiroptera</taxon>
        <taxon>Pteropodoidea</taxon>
        <taxon>Pteropodidae</taxon>
        <taxon>Rousettinae</taxon>
        <taxon>Rousettus</taxon>
    </lineage>
</organism>
<feature type="compositionally biased region" description="Basic and acidic residues" evidence="8">
    <location>
        <begin position="62"/>
        <end position="80"/>
    </location>
</feature>
<dbReference type="PROSITE" id="PS51718">
    <property type="entry name" value="G_DYNAMIN_2"/>
    <property type="match status" value="1"/>
</dbReference>
<evidence type="ECO:0000256" key="1">
    <source>
        <dbReference type="ARBA" id="ARBA00004564"/>
    </source>
</evidence>
<dbReference type="PANTHER" id="PTHR43681:SF1">
    <property type="entry name" value="SARCALUMENIN"/>
    <property type="match status" value="1"/>
</dbReference>
<dbReference type="Gene3D" id="3.40.50.300">
    <property type="entry name" value="P-loop containing nucleotide triphosphate hydrolases"/>
    <property type="match status" value="1"/>
</dbReference>
<evidence type="ECO:0000256" key="3">
    <source>
        <dbReference type="ARBA" id="ARBA00022951"/>
    </source>
</evidence>
<feature type="compositionally biased region" description="Low complexity" evidence="8">
    <location>
        <begin position="202"/>
        <end position="217"/>
    </location>
</feature>
<dbReference type="Pfam" id="PF00350">
    <property type="entry name" value="Dynamin_N"/>
    <property type="match status" value="1"/>
</dbReference>
<evidence type="ECO:0000256" key="4">
    <source>
        <dbReference type="ARBA" id="ARBA00023136"/>
    </source>
</evidence>
<dbReference type="EMBL" id="JACASE010000008">
    <property type="protein sequence ID" value="KAF6442423.1"/>
    <property type="molecule type" value="Genomic_DNA"/>
</dbReference>
<feature type="compositionally biased region" description="Basic and acidic residues" evidence="8">
    <location>
        <begin position="223"/>
        <end position="234"/>
    </location>
</feature>
<feature type="region of interest" description="Disordered" evidence="8">
    <location>
        <begin position="62"/>
        <end position="377"/>
    </location>
</feature>
<dbReference type="OrthoDB" id="422720at2759"/>
<feature type="compositionally biased region" description="Low complexity" evidence="8">
    <location>
        <begin position="300"/>
        <end position="324"/>
    </location>
</feature>
<evidence type="ECO:0000313" key="11">
    <source>
        <dbReference type="EMBL" id="KAF6442423.1"/>
    </source>
</evidence>
<dbReference type="Gene3D" id="1.10.268.20">
    <property type="match status" value="1"/>
</dbReference>
<dbReference type="FunFam" id="3.40.50.300:FF:000635">
    <property type="entry name" value="Sarcalumenin, putative"/>
    <property type="match status" value="1"/>
</dbReference>
<keyword evidence="3" id="KW-0703">Sarcoplasmic reticulum</keyword>
<dbReference type="InterPro" id="IPR027417">
    <property type="entry name" value="P-loop_NTPase"/>
</dbReference>